<dbReference type="OrthoDB" id="5525437at2"/>
<protein>
    <submittedName>
        <fullName evidence="1">Uncharacterized protein</fullName>
    </submittedName>
</protein>
<gene>
    <name evidence="1" type="ORF">BN1232_05112</name>
</gene>
<name>A0A0E4CQE4_MYCLN</name>
<evidence type="ECO:0000313" key="1">
    <source>
        <dbReference type="EMBL" id="CQD20996.1"/>
    </source>
</evidence>
<dbReference type="EMBL" id="CTEE01000001">
    <property type="protein sequence ID" value="CQD20996.1"/>
    <property type="molecule type" value="Genomic_DNA"/>
</dbReference>
<sequence>MSDSPIDDVRLERKLAGRTVFLSASIPDSARWSGPYDPLEITDAVVAIGRATLSAGARLVTAAHPTIAPLLLYVAAELPERARSLVIVYQSAVFDGRMPEAVSRFSDERIGTIIHTPAAPGEPPDPTRAPKSLAVMRSQMLTETRPDAAIFIGGMYGIPEEFALFTERRPANPTYALGFPGGAARGLAETLDSPLRELLLGGTVYPTIARAIVDDIEHRAPPR</sequence>
<dbReference type="RefSeq" id="WP_090606765.1">
    <property type="nucleotide sequence ID" value="NZ_CTEE01000001.1"/>
</dbReference>
<evidence type="ECO:0000313" key="2">
    <source>
        <dbReference type="Proteomes" id="UP000199251"/>
    </source>
</evidence>
<organism evidence="1 2">
    <name type="scientific">Mycobacterium lentiflavum</name>
    <dbReference type="NCBI Taxonomy" id="141349"/>
    <lineage>
        <taxon>Bacteria</taxon>
        <taxon>Bacillati</taxon>
        <taxon>Actinomycetota</taxon>
        <taxon>Actinomycetes</taxon>
        <taxon>Mycobacteriales</taxon>
        <taxon>Mycobacteriaceae</taxon>
        <taxon>Mycobacterium</taxon>
        <taxon>Mycobacterium simiae complex</taxon>
    </lineage>
</organism>
<dbReference type="InterPro" id="IPR041197">
    <property type="entry name" value="LD_cluster3"/>
</dbReference>
<dbReference type="AlphaFoldDB" id="A0A0E4CQE4"/>
<reference evidence="1 2" key="1">
    <citation type="submission" date="2015-03" db="EMBL/GenBank/DDBJ databases">
        <authorList>
            <person name="Urmite Genomes"/>
        </authorList>
    </citation>
    <scope>NUCLEOTIDE SEQUENCE [LARGE SCALE GENOMIC DNA]</scope>
    <source>
        <strain evidence="1 2">CSUR P1491</strain>
    </source>
</reference>
<accession>A0A0E4CQE4</accession>
<proteinExistence type="predicted"/>
<dbReference type="STRING" id="141349.BN1232_05112"/>
<dbReference type="Proteomes" id="UP000199251">
    <property type="component" value="Unassembled WGS sequence"/>
</dbReference>
<dbReference type="Pfam" id="PF18180">
    <property type="entry name" value="LD_cluster3"/>
    <property type="match status" value="1"/>
</dbReference>